<evidence type="ECO:0000256" key="2">
    <source>
        <dbReference type="ARBA" id="ARBA00013729"/>
    </source>
</evidence>
<dbReference type="PROSITE" id="PS00829">
    <property type="entry name" value="GREAB_1"/>
    <property type="match status" value="1"/>
</dbReference>
<dbReference type="EMBL" id="VBWP01000004">
    <property type="protein sequence ID" value="TLG74354.1"/>
    <property type="molecule type" value="Genomic_DNA"/>
</dbReference>
<keyword evidence="3 8" id="KW-0805">Transcription regulation</keyword>
<evidence type="ECO:0000259" key="11">
    <source>
        <dbReference type="Pfam" id="PF03449"/>
    </source>
</evidence>
<dbReference type="PANTHER" id="PTHR30437:SF4">
    <property type="entry name" value="TRANSCRIPTION ELONGATION FACTOR GREA"/>
    <property type="match status" value="1"/>
</dbReference>
<dbReference type="SUPFAM" id="SSF46557">
    <property type="entry name" value="GreA transcript cleavage protein, N-terminal domain"/>
    <property type="match status" value="1"/>
</dbReference>
<dbReference type="GO" id="GO:0003677">
    <property type="term" value="F:DNA binding"/>
    <property type="evidence" value="ECO:0007669"/>
    <property type="project" value="UniProtKB-UniRule"/>
</dbReference>
<dbReference type="SUPFAM" id="SSF54534">
    <property type="entry name" value="FKBP-like"/>
    <property type="match status" value="1"/>
</dbReference>
<dbReference type="NCBIfam" id="NF001263">
    <property type="entry name" value="PRK00226.1-4"/>
    <property type="match status" value="1"/>
</dbReference>
<evidence type="ECO:0000256" key="4">
    <source>
        <dbReference type="ARBA" id="ARBA00023125"/>
    </source>
</evidence>
<comment type="similarity">
    <text evidence="1 8 9">Belongs to the GreA/GreB family.</text>
</comment>
<dbReference type="GO" id="GO:0003746">
    <property type="term" value="F:translation elongation factor activity"/>
    <property type="evidence" value="ECO:0007669"/>
    <property type="project" value="UniProtKB-KW"/>
</dbReference>
<gene>
    <name evidence="8 12" type="primary">greA</name>
    <name evidence="12" type="ORF">FEZ08_06115</name>
</gene>
<dbReference type="Pfam" id="PF01272">
    <property type="entry name" value="GreA_GreB"/>
    <property type="match status" value="1"/>
</dbReference>
<accession>A0A5R8QDD2</accession>
<dbReference type="InterPro" id="IPR018151">
    <property type="entry name" value="TF_GreA/GreB_CS"/>
</dbReference>
<keyword evidence="5 8" id="KW-0804">Transcription</keyword>
<dbReference type="GO" id="GO:0032784">
    <property type="term" value="P:regulation of DNA-templated transcription elongation"/>
    <property type="evidence" value="ECO:0007669"/>
    <property type="project" value="UniProtKB-UniRule"/>
</dbReference>
<dbReference type="InParanoid" id="A0A5R8QDD2"/>
<organism evidence="12 13">
    <name type="scientific">Culicoidibacter larvae</name>
    <dbReference type="NCBI Taxonomy" id="2579976"/>
    <lineage>
        <taxon>Bacteria</taxon>
        <taxon>Bacillati</taxon>
        <taxon>Bacillota</taxon>
        <taxon>Culicoidibacteria</taxon>
        <taxon>Culicoidibacterales</taxon>
        <taxon>Culicoidibacteraceae</taxon>
        <taxon>Culicoidibacter</taxon>
    </lineage>
</organism>
<proteinExistence type="inferred from homology"/>
<evidence type="ECO:0000256" key="1">
    <source>
        <dbReference type="ARBA" id="ARBA00008213"/>
    </source>
</evidence>
<name>A0A5R8QDD2_9FIRM</name>
<dbReference type="Gene3D" id="3.10.50.30">
    <property type="entry name" value="Transcription elongation factor, GreA/GreB, C-terminal domain"/>
    <property type="match status" value="1"/>
</dbReference>
<dbReference type="InterPro" id="IPR036805">
    <property type="entry name" value="Tscrpt_elong_fac_GreA/B_N_sf"/>
</dbReference>
<dbReference type="Gene3D" id="1.10.287.180">
    <property type="entry name" value="Transcription elongation factor, GreA/GreB, N-terminal domain"/>
    <property type="match status" value="1"/>
</dbReference>
<evidence type="ECO:0000313" key="12">
    <source>
        <dbReference type="EMBL" id="TLG74354.1"/>
    </source>
</evidence>
<dbReference type="InterPro" id="IPR001437">
    <property type="entry name" value="Tscrpt_elong_fac_GreA/B_C"/>
</dbReference>
<reference evidence="12 13" key="1">
    <citation type="submission" date="2019-05" db="EMBL/GenBank/DDBJ databases">
        <title>Culicoidintestinum kansasii gen. nov., sp. nov. from the gastrointestinal tract of the biting midge, Culicoides sonorensis.</title>
        <authorList>
            <person name="Neupane S."/>
            <person name="Ghosh A."/>
            <person name="Gunther S."/>
            <person name="Martin K."/>
            <person name="Zurek L."/>
        </authorList>
    </citation>
    <scope>NUCLEOTIDE SEQUENCE [LARGE SCALE GENOMIC DNA]</scope>
    <source>
        <strain evidence="12 13">CS-1</strain>
    </source>
</reference>
<dbReference type="AlphaFoldDB" id="A0A5R8QDD2"/>
<keyword evidence="12" id="KW-0648">Protein biosynthesis</keyword>
<keyword evidence="12" id="KW-0251">Elongation factor</keyword>
<keyword evidence="13" id="KW-1185">Reference proteome</keyword>
<comment type="function">
    <text evidence="6 8 9">Necessary for efficient RNA polymerase transcription elongation past template-encoded arresting sites. The arresting sites in DNA have the property of trapping a certain fraction of elongating RNA polymerases that pass through, resulting in locked ternary complexes. Cleavage of the nascent transcript by cleavage factors such as GreA or GreB allows the resumption of elongation from the new 3'terminus. GreA releases sequences of 2 to 3 nucleotides.</text>
</comment>
<dbReference type="GO" id="GO:0006354">
    <property type="term" value="P:DNA-templated transcription elongation"/>
    <property type="evidence" value="ECO:0007669"/>
    <property type="project" value="TreeGrafter"/>
</dbReference>
<evidence type="ECO:0000256" key="6">
    <source>
        <dbReference type="ARBA" id="ARBA00024916"/>
    </source>
</evidence>
<dbReference type="FunCoup" id="A0A5R8QDD2">
    <property type="interactions" value="257"/>
</dbReference>
<protein>
    <recommendedName>
        <fullName evidence="2 8">Transcription elongation factor GreA</fullName>
    </recommendedName>
    <alternativeName>
        <fullName evidence="7 8">Transcript cleavage factor GreA</fullName>
    </alternativeName>
</protein>
<evidence type="ECO:0000256" key="8">
    <source>
        <dbReference type="HAMAP-Rule" id="MF_00105"/>
    </source>
</evidence>
<sequence length="150" mass="16502">MTLEGKKLLEEELDNLITVRRKEVIEKIQIARSFGDLSENSEYDAARDEQAAVESRISAIENMLKNAEIIETVEETGAVVFGCKVTFKELPKGNKETYKIVGSAEANPLEGKISSDSPIAVALIGKRKGDKVTVVLPNKKEIEVEILAID</sequence>
<dbReference type="HAMAP" id="MF_00105">
    <property type="entry name" value="GreA_GreB"/>
    <property type="match status" value="1"/>
</dbReference>
<evidence type="ECO:0000256" key="3">
    <source>
        <dbReference type="ARBA" id="ARBA00023015"/>
    </source>
</evidence>
<dbReference type="PIRSF" id="PIRSF006092">
    <property type="entry name" value="GreA_GreB"/>
    <property type="match status" value="1"/>
</dbReference>
<dbReference type="PROSITE" id="PS00830">
    <property type="entry name" value="GREAB_2"/>
    <property type="match status" value="1"/>
</dbReference>
<comment type="caution">
    <text evidence="12">The sequence shown here is derived from an EMBL/GenBank/DDBJ whole genome shotgun (WGS) entry which is preliminary data.</text>
</comment>
<dbReference type="InterPro" id="IPR006359">
    <property type="entry name" value="Tscrpt_elong_fac_GreA"/>
</dbReference>
<evidence type="ECO:0000256" key="7">
    <source>
        <dbReference type="ARBA" id="ARBA00030776"/>
    </source>
</evidence>
<dbReference type="FunFam" id="3.10.50.30:FF:000001">
    <property type="entry name" value="Transcription elongation factor GreA"/>
    <property type="match status" value="1"/>
</dbReference>
<evidence type="ECO:0000259" key="10">
    <source>
        <dbReference type="Pfam" id="PF01272"/>
    </source>
</evidence>
<dbReference type="GO" id="GO:0070063">
    <property type="term" value="F:RNA polymerase binding"/>
    <property type="evidence" value="ECO:0007669"/>
    <property type="project" value="InterPro"/>
</dbReference>
<dbReference type="NCBIfam" id="TIGR01462">
    <property type="entry name" value="greA"/>
    <property type="match status" value="1"/>
</dbReference>
<dbReference type="Pfam" id="PF03449">
    <property type="entry name" value="GreA_GreB_N"/>
    <property type="match status" value="1"/>
</dbReference>
<feature type="domain" description="Transcription elongation factor GreA/GreB C-terminal" evidence="10">
    <location>
        <begin position="76"/>
        <end position="149"/>
    </location>
</feature>
<evidence type="ECO:0000256" key="9">
    <source>
        <dbReference type="RuleBase" id="RU000556"/>
    </source>
</evidence>
<dbReference type="InterPro" id="IPR022691">
    <property type="entry name" value="Tscrpt_elong_fac_GreA/B_N"/>
</dbReference>
<keyword evidence="4 8" id="KW-0238">DNA-binding</keyword>
<dbReference type="InterPro" id="IPR036953">
    <property type="entry name" value="GreA/GreB_C_sf"/>
</dbReference>
<dbReference type="OrthoDB" id="9808774at2"/>
<dbReference type="InterPro" id="IPR023459">
    <property type="entry name" value="Tscrpt_elong_fac_GreA/B_fam"/>
</dbReference>
<evidence type="ECO:0000256" key="5">
    <source>
        <dbReference type="ARBA" id="ARBA00023163"/>
    </source>
</evidence>
<dbReference type="PANTHER" id="PTHR30437">
    <property type="entry name" value="TRANSCRIPTION ELONGATION FACTOR GREA"/>
    <property type="match status" value="1"/>
</dbReference>
<dbReference type="FunFam" id="1.10.287.180:FF:000001">
    <property type="entry name" value="Transcription elongation factor GreA"/>
    <property type="match status" value="1"/>
</dbReference>
<evidence type="ECO:0000313" key="13">
    <source>
        <dbReference type="Proteomes" id="UP000306912"/>
    </source>
</evidence>
<dbReference type="InterPro" id="IPR028624">
    <property type="entry name" value="Tscrpt_elong_fac_GreA/B"/>
</dbReference>
<dbReference type="Proteomes" id="UP000306912">
    <property type="component" value="Unassembled WGS sequence"/>
</dbReference>
<feature type="domain" description="Transcription elongation factor GreA/GreB N-terminal" evidence="11">
    <location>
        <begin position="1"/>
        <end position="69"/>
    </location>
</feature>